<dbReference type="GO" id="GO:0032259">
    <property type="term" value="P:methylation"/>
    <property type="evidence" value="ECO:0007669"/>
    <property type="project" value="UniProtKB-KW"/>
</dbReference>
<dbReference type="EMBL" id="CP000975">
    <property type="protein sequence ID" value="ACD82383.1"/>
    <property type="molecule type" value="Genomic_DNA"/>
</dbReference>
<evidence type="ECO:0000256" key="1">
    <source>
        <dbReference type="ARBA" id="ARBA00006594"/>
    </source>
</evidence>
<organism evidence="5 6">
    <name type="scientific">Methylacidiphilum infernorum (isolate V4)</name>
    <name type="common">Methylokorus infernorum (strain V4)</name>
    <dbReference type="NCBI Taxonomy" id="481448"/>
    <lineage>
        <taxon>Bacteria</taxon>
        <taxon>Pseudomonadati</taxon>
        <taxon>Verrucomicrobiota</taxon>
        <taxon>Methylacidiphilae</taxon>
        <taxon>Methylacidiphilales</taxon>
        <taxon>Methylacidiphilaceae</taxon>
        <taxon>Methylacidiphilum (ex Ratnadevi et al. 2023)</taxon>
    </lineage>
</organism>
<sequence>MCMAHRLCSTCPDYGIGDSDHSWKTSPYDSPRRVHRLRFITPNTQGTGRKCMKCSKQQLFPSIDEGEKPVECLGLTFPNEKVRREFFLDKLRQKLQDPKFRQFPGFPDASDEDILALSDPPYYTACPNPFIEDFIRHYGKPYEPGSSYSKEPLAVDVTEGKNDPLYRLPAYHTKVPPKAIQHYLLHYTEPGDIVLDAFCGTGMTGVACLLLEHPDHELAATMDTDSKWGKRHAILIDLSPAATFIASVMNAPLPPKLAEGPDGDLGQIIQRDIIPLYLTDWDGKEVSFNYAVWSDWGECPECGHIFRLYDIVIDYKHHRMLPEYNCPNCGFTIRSDRQKKAFTTEFDPWLNRPTKIAKTTMVLVSMKIGNRTIRREATHADTQLAASVGENHVLITPTELPYSHMTHERNNLPEYWGITHIHHFYTRRNYLALARVATIGNQDLKRAALFAVLTILENNATRRNRFYVDARRPQGSPVGPLSNTLYVPTLQVETNIGIKLLSMLKQIAKLRNKWVIGRSFVSTQSATQLFQIPDNSVDFIFTDPPFGGNINYSEQNYLAEWWLRVFTNKINEAITNPAQKKGLFEYQQIMTRCFCEYYRVLKPGRWMVMVFHNSSNAIWAAIQQALEAAGFVVATVAVLDKVHSTLHQDHKAAAVDKDLAITVYKPNGGLEERFKLIAGTKEGVWYFIRMHLKQLPVFVSKDGKAEVIAERQNYLLFDRMVAFHVQRGVTVPLSVAEFYAGLAKCFPERDGMYFLPEQAAEYDKKRMKVKEVLHLQLFVTDEASAIQWLKQQLTRKPQTFQELHPQFLKEIGGWQKHEKPLELSELLEQNFLRYDGKGEVPSQIHSYLSSNFKELRNLPKDHERLRAKAKDRWYIPDPNKAVDLEKLRERALLHEFEEYRQSKQKCLKVFRLEAVRAGFKKAWQEHDYATIIAVARKIPDNVLQEDTKLLMWYDQAVTRMGGEV</sequence>
<keyword evidence="3" id="KW-0808">Transferase</keyword>
<evidence type="ECO:0000313" key="6">
    <source>
        <dbReference type="Proteomes" id="UP000009149"/>
    </source>
</evidence>
<feature type="domain" description="DNA methylase N-4/N-6" evidence="4">
    <location>
        <begin position="163"/>
        <end position="212"/>
    </location>
</feature>
<dbReference type="Gene3D" id="3.40.50.150">
    <property type="entry name" value="Vaccinia Virus protein VP39"/>
    <property type="match status" value="2"/>
</dbReference>
<dbReference type="GO" id="GO:0003677">
    <property type="term" value="F:DNA binding"/>
    <property type="evidence" value="ECO:0007669"/>
    <property type="project" value="InterPro"/>
</dbReference>
<evidence type="ECO:0000313" key="5">
    <source>
        <dbReference type="EMBL" id="ACD82383.1"/>
    </source>
</evidence>
<evidence type="ECO:0000259" key="4">
    <source>
        <dbReference type="Pfam" id="PF01555"/>
    </source>
</evidence>
<name>B3DYA6_METI4</name>
<dbReference type="eggNOG" id="COG1041">
    <property type="taxonomic scope" value="Bacteria"/>
</dbReference>
<proteinExistence type="inferred from homology"/>
<dbReference type="SUPFAM" id="SSF53335">
    <property type="entry name" value="S-adenosyl-L-methionine-dependent methyltransferases"/>
    <property type="match status" value="2"/>
</dbReference>
<accession>B3DYA6</accession>
<dbReference type="InterPro" id="IPR002941">
    <property type="entry name" value="DNA_methylase_N4/N6"/>
</dbReference>
<keyword evidence="2 5" id="KW-0489">Methyltransferase</keyword>
<dbReference type="InterPro" id="IPR002052">
    <property type="entry name" value="DNA_methylase_N6_adenine_CS"/>
</dbReference>
<dbReference type="eggNOG" id="COG0863">
    <property type="taxonomic scope" value="Bacteria"/>
</dbReference>
<dbReference type="GO" id="GO:0008170">
    <property type="term" value="F:N-methyltransferase activity"/>
    <property type="evidence" value="ECO:0007669"/>
    <property type="project" value="InterPro"/>
</dbReference>
<dbReference type="KEGG" id="min:Minf_0325"/>
<dbReference type="STRING" id="481448.Minf_0325"/>
<evidence type="ECO:0000256" key="2">
    <source>
        <dbReference type="ARBA" id="ARBA00022603"/>
    </source>
</evidence>
<dbReference type="AlphaFoldDB" id="B3DYA6"/>
<reference evidence="5 6" key="1">
    <citation type="journal article" date="2008" name="Biol. Direct">
        <title>Complete genome sequence of the extremely acidophilic methanotroph isolate V4, Methylacidiphilum infernorum, a representative of the bacterial phylum Verrucomicrobia.</title>
        <authorList>
            <person name="Hou S."/>
            <person name="Makarova K.S."/>
            <person name="Saw J.H."/>
            <person name="Senin P."/>
            <person name="Ly B.V."/>
            <person name="Zhou Z."/>
            <person name="Ren Y."/>
            <person name="Wang J."/>
            <person name="Galperin M.Y."/>
            <person name="Omelchenko M.V."/>
            <person name="Wolf Y.I."/>
            <person name="Yutin N."/>
            <person name="Koonin E.V."/>
            <person name="Stott M.B."/>
            <person name="Mountain B.W."/>
            <person name="Crowe M.A."/>
            <person name="Smirnova A.V."/>
            <person name="Dunfield P.F."/>
            <person name="Feng L."/>
            <person name="Wang L."/>
            <person name="Alam M."/>
        </authorList>
    </citation>
    <scope>NUCLEOTIDE SEQUENCE [LARGE SCALE GENOMIC DNA]</scope>
    <source>
        <strain evidence="6">Isolate V4</strain>
    </source>
</reference>
<dbReference type="Pfam" id="PF01555">
    <property type="entry name" value="N6_N4_Mtase"/>
    <property type="match status" value="1"/>
</dbReference>
<protein>
    <submittedName>
        <fullName evidence="5">DNA modification methylase</fullName>
    </submittedName>
</protein>
<dbReference type="InterPro" id="IPR029063">
    <property type="entry name" value="SAM-dependent_MTases_sf"/>
</dbReference>
<evidence type="ECO:0000256" key="3">
    <source>
        <dbReference type="ARBA" id="ARBA00022679"/>
    </source>
</evidence>
<comment type="similarity">
    <text evidence="1">Belongs to the N(4)/N(6)-methyltransferase family.</text>
</comment>
<dbReference type="Proteomes" id="UP000009149">
    <property type="component" value="Chromosome"/>
</dbReference>
<dbReference type="REBASE" id="18308">
    <property type="entry name" value="M.MinV4ORF325P"/>
</dbReference>
<gene>
    <name evidence="5" type="ordered locus">Minf_0325</name>
</gene>
<dbReference type="PROSITE" id="PS00092">
    <property type="entry name" value="N6_MTASE"/>
    <property type="match status" value="1"/>
</dbReference>
<dbReference type="HOGENOM" id="CLU_014300_0_0_0"/>